<dbReference type="Gene3D" id="1.25.40.20">
    <property type="entry name" value="Ankyrin repeat-containing domain"/>
    <property type="match status" value="1"/>
</dbReference>
<proteinExistence type="predicted"/>
<gene>
    <name evidence="4" type="ORF">JKP88DRAFT_130172</name>
</gene>
<dbReference type="Proteomes" id="UP000664859">
    <property type="component" value="Unassembled WGS sequence"/>
</dbReference>
<feature type="non-terminal residue" evidence="4">
    <location>
        <position position="1"/>
    </location>
</feature>
<dbReference type="EMBL" id="JAFCMP010000043">
    <property type="protein sequence ID" value="KAG5189881.1"/>
    <property type="molecule type" value="Genomic_DNA"/>
</dbReference>
<dbReference type="SMART" id="SM00248">
    <property type="entry name" value="ANK"/>
    <property type="match status" value="4"/>
</dbReference>
<dbReference type="PANTHER" id="PTHR24198:SF165">
    <property type="entry name" value="ANKYRIN REPEAT-CONTAINING PROTEIN-RELATED"/>
    <property type="match status" value="1"/>
</dbReference>
<evidence type="ECO:0000256" key="2">
    <source>
        <dbReference type="ARBA" id="ARBA00023043"/>
    </source>
</evidence>
<reference evidence="4" key="1">
    <citation type="submission" date="2021-02" db="EMBL/GenBank/DDBJ databases">
        <title>First Annotated Genome of the Yellow-green Alga Tribonema minus.</title>
        <authorList>
            <person name="Mahan K.M."/>
        </authorList>
    </citation>
    <scope>NUCLEOTIDE SEQUENCE</scope>
    <source>
        <strain evidence="4">UTEX B ZZ1240</strain>
    </source>
</reference>
<keyword evidence="2 3" id="KW-0040">ANK repeat</keyword>
<dbReference type="AlphaFoldDB" id="A0A836CNI6"/>
<feature type="repeat" description="ANK" evidence="3">
    <location>
        <begin position="104"/>
        <end position="133"/>
    </location>
</feature>
<evidence type="ECO:0000313" key="5">
    <source>
        <dbReference type="Proteomes" id="UP000664859"/>
    </source>
</evidence>
<feature type="repeat" description="ANK" evidence="3">
    <location>
        <begin position="1"/>
        <end position="29"/>
    </location>
</feature>
<protein>
    <submittedName>
        <fullName evidence="4">Ankyrin repeat-containing domain protein</fullName>
    </submittedName>
</protein>
<feature type="non-terminal residue" evidence="4">
    <location>
        <position position="133"/>
    </location>
</feature>
<dbReference type="Pfam" id="PF12796">
    <property type="entry name" value="Ank_2"/>
    <property type="match status" value="2"/>
</dbReference>
<comment type="caution">
    <text evidence="4">The sequence shown here is derived from an EMBL/GenBank/DDBJ whole genome shotgun (WGS) entry which is preliminary data.</text>
</comment>
<dbReference type="SUPFAM" id="SSF48403">
    <property type="entry name" value="Ankyrin repeat"/>
    <property type="match status" value="1"/>
</dbReference>
<evidence type="ECO:0000256" key="1">
    <source>
        <dbReference type="ARBA" id="ARBA00022737"/>
    </source>
</evidence>
<dbReference type="PANTHER" id="PTHR24198">
    <property type="entry name" value="ANKYRIN REPEAT AND PROTEIN KINASE DOMAIN-CONTAINING PROTEIN"/>
    <property type="match status" value="1"/>
</dbReference>
<name>A0A836CNI6_9STRA</name>
<accession>A0A836CNI6</accession>
<keyword evidence="1" id="KW-0677">Repeat</keyword>
<keyword evidence="5" id="KW-1185">Reference proteome</keyword>
<dbReference type="PROSITE" id="PS50088">
    <property type="entry name" value="ANK_REPEAT"/>
    <property type="match status" value="3"/>
</dbReference>
<dbReference type="InterPro" id="IPR036770">
    <property type="entry name" value="Ankyrin_rpt-contain_sf"/>
</dbReference>
<dbReference type="InterPro" id="IPR002110">
    <property type="entry name" value="Ankyrin_rpt"/>
</dbReference>
<organism evidence="4 5">
    <name type="scientific">Tribonema minus</name>
    <dbReference type="NCBI Taxonomy" id="303371"/>
    <lineage>
        <taxon>Eukaryota</taxon>
        <taxon>Sar</taxon>
        <taxon>Stramenopiles</taxon>
        <taxon>Ochrophyta</taxon>
        <taxon>PX clade</taxon>
        <taxon>Xanthophyceae</taxon>
        <taxon>Tribonematales</taxon>
        <taxon>Tribonemataceae</taxon>
        <taxon>Tribonema</taxon>
    </lineage>
</organism>
<evidence type="ECO:0000313" key="4">
    <source>
        <dbReference type="EMBL" id="KAG5189881.1"/>
    </source>
</evidence>
<evidence type="ECO:0000256" key="3">
    <source>
        <dbReference type="PROSITE-ProRule" id="PRU00023"/>
    </source>
</evidence>
<dbReference type="PROSITE" id="PS50297">
    <property type="entry name" value="ANK_REP_REGION"/>
    <property type="match status" value="3"/>
</dbReference>
<feature type="repeat" description="ANK" evidence="3">
    <location>
        <begin position="30"/>
        <end position="62"/>
    </location>
</feature>
<dbReference type="OrthoDB" id="20872at2759"/>
<sequence>PLHLAAAHGNAAMARHLLSRGARANVANSGGWSPLHYAVLGGRPDVAEALLLHGAWALFRDNAGSTPLHVVCTRAGQFDVLAALVALLAAHGGGAPCLEALDGAGQTPLLVAAGCGNLAAARILLSHGASAHL</sequence>